<dbReference type="EMBL" id="MZMZ02005797">
    <property type="protein sequence ID" value="RQM12830.1"/>
    <property type="molecule type" value="Genomic_DNA"/>
</dbReference>
<evidence type="ECO:0000256" key="1">
    <source>
        <dbReference type="ARBA" id="ARBA00006224"/>
    </source>
</evidence>
<comment type="similarity">
    <text evidence="1">Belongs to the strumpellin family.</text>
</comment>
<dbReference type="InterPro" id="IPR019393">
    <property type="entry name" value="WASH_strumpellin"/>
</dbReference>
<dbReference type="PANTHER" id="PTHR15691">
    <property type="entry name" value="WASH COMPLEX SUBUNIT 5"/>
    <property type="match status" value="1"/>
</dbReference>
<evidence type="ECO:0000259" key="2">
    <source>
        <dbReference type="Pfam" id="PF03457"/>
    </source>
</evidence>
<dbReference type="Pfam" id="PF03457">
    <property type="entry name" value="HA"/>
    <property type="match status" value="2"/>
</dbReference>
<gene>
    <name evidence="3" type="ORF">B5M09_008580</name>
</gene>
<dbReference type="Pfam" id="PF10266">
    <property type="entry name" value="Strumpellin"/>
    <property type="match status" value="2"/>
</dbReference>
<name>A0A425C722_APHAT</name>
<dbReference type="GO" id="GO:0140285">
    <property type="term" value="P:endosome fission"/>
    <property type="evidence" value="ECO:0007669"/>
    <property type="project" value="TreeGrafter"/>
</dbReference>
<reference evidence="3" key="1">
    <citation type="submission" date="2018-07" db="EMBL/GenBank/DDBJ databases">
        <title>Annotation of Aphanomyces astaci genome assembly.</title>
        <authorList>
            <person name="Studholme D.J."/>
        </authorList>
    </citation>
    <scope>NUCLEOTIDE SEQUENCE [LARGE SCALE GENOMIC DNA]</scope>
    <source>
        <strain evidence="3">Pc</strain>
    </source>
</reference>
<dbReference type="PANTHER" id="PTHR15691:SF6">
    <property type="entry name" value="WASH COMPLEX SUBUNIT 5"/>
    <property type="match status" value="1"/>
</dbReference>
<keyword evidence="4" id="KW-1185">Reference proteome</keyword>
<protein>
    <recommendedName>
        <fullName evidence="2">Helicase-associated domain-containing protein</fullName>
    </recommendedName>
</protein>
<dbReference type="GO" id="GO:0030041">
    <property type="term" value="P:actin filament polymerization"/>
    <property type="evidence" value="ECO:0007669"/>
    <property type="project" value="TreeGrafter"/>
</dbReference>
<proteinExistence type="inferred from homology"/>
<dbReference type="GO" id="GO:0007032">
    <property type="term" value="P:endosome organization"/>
    <property type="evidence" value="ECO:0007669"/>
    <property type="project" value="TreeGrafter"/>
</dbReference>
<dbReference type="GO" id="GO:0005768">
    <property type="term" value="C:endosome"/>
    <property type="evidence" value="ECO:0007669"/>
    <property type="project" value="TreeGrafter"/>
</dbReference>
<dbReference type="InterPro" id="IPR005114">
    <property type="entry name" value="Helicase_assoc"/>
</dbReference>
<dbReference type="VEuPathDB" id="FungiDB:H257_02276"/>
<feature type="domain" description="Helicase-associated" evidence="2">
    <location>
        <begin position="76"/>
        <end position="147"/>
    </location>
</feature>
<dbReference type="Proteomes" id="UP000284702">
    <property type="component" value="Unassembled WGS sequence"/>
</dbReference>
<evidence type="ECO:0000313" key="4">
    <source>
        <dbReference type="Proteomes" id="UP000284702"/>
    </source>
</evidence>
<dbReference type="VEuPathDB" id="FungiDB:H257_02275"/>
<dbReference type="GO" id="GO:0071203">
    <property type="term" value="C:WASH complex"/>
    <property type="evidence" value="ECO:0007669"/>
    <property type="project" value="InterPro"/>
</dbReference>
<feature type="domain" description="Helicase-associated" evidence="2">
    <location>
        <begin position="154"/>
        <end position="223"/>
    </location>
</feature>
<organism evidence="3 4">
    <name type="scientific">Aphanomyces astaci</name>
    <name type="common">Crayfish plague agent</name>
    <dbReference type="NCBI Taxonomy" id="112090"/>
    <lineage>
        <taxon>Eukaryota</taxon>
        <taxon>Sar</taxon>
        <taxon>Stramenopiles</taxon>
        <taxon>Oomycota</taxon>
        <taxon>Saprolegniomycetes</taxon>
        <taxon>Saprolegniales</taxon>
        <taxon>Verrucalvaceae</taxon>
        <taxon>Aphanomyces</taxon>
    </lineage>
</organism>
<evidence type="ECO:0000313" key="3">
    <source>
        <dbReference type="EMBL" id="RQM12830.1"/>
    </source>
</evidence>
<dbReference type="GO" id="GO:0051125">
    <property type="term" value="P:regulation of actin nucleation"/>
    <property type="evidence" value="ECO:0007669"/>
    <property type="project" value="TreeGrafter"/>
</dbReference>
<accession>A0A425C722</accession>
<sequence>MLLEVVQIARSIQSSTSDYVNFPARFTVPDVTPWPKSLRGRTIQVARVRRQFKDGVLPTAVVEALNNVGFVWDAKQHNWTLRVLALKTYKSLYHNLLVPYEFTVPPHAATWSRDLWGCKLGVAVTNIRSRAHQLPPDRKAELDALGFVWDSHELTFDIKVLALNTYKQLHGHVHVPFEFKVPDTHPSWPPTCWKLKLGRAVHDLRCRGDHLTPERRDVLDALGYVPLFVWDSHELNWDMKLQALATFKQVFGGTLVVPQDFVVPSTAPWPQRSKANISNTTSDRRDLMELGFLAEENDCGQSLLRLVSRGSAIIAELLRLSNNIPGIFLGSAFVEDPEQRKYLDILFDFAYLKNPEEFENRVNSDTDLLDVDDEFMGNHEDILDRFYQLFDSIYKYIQDFLAFCDQLEKGFFIQHNLANILLNTDGAQLLCEALYLYGVMLLLLDQRIPGPARERMVIAFFRNKGESALENIDEVCKLCRVTGFLPGSPKPAQYPERYFKRFAPPKEVVSMVIGKLQTDDVYLQEPAFPHRDHRSTRLAAQASVLYVEWAPYPAARLALANTLEVSNLVEIVKAKMHTSASSIVSLTHFLTEGVLTEQYVLENIDALLDCIRTANVTIRWTILHSRMQETIPMMNHSGDQRRVFDKGTDPDRLVTLLLQTSQLEWKLKHEFERLLAAKEDRWQHCINETCDRLSELSEYFTGEKPLTRVERNEDLIKWFADTSAKVASLDYVNHVKAGRRIKRLIEALGHVEQFDQIDTSLQVKAFLSESRAYLTEMVRTVRVRPEVMGIIEAVSDLSYAWEIINDFMSILHTRVKRDPSCVILLRALFLKLASILDVPLTRIYQCKSSDVISVAEYYSGEIVDYVRRVMEIIPQSVFRILAGIIKLQTDHMKVIPVKIEANLLKNHAQLSERYRLARATNEVSKYTEGILAMKKTLLGILEVDPRQVLEEGLRKELVYRVRPMSLSFVSRAYHDILQFPPAESTTAKECTAIFQTLAGTLQAYRLSFEYIQDYVGIYGLRMWHEELSRVINYNVEAECNRYLKKKVYDRTSQFQSRAIPIPRFSPPPNDTSSINFMGRLMHALFLMTDPHETVYSFQCLTWFNEVHTLNNLIKFWGTAISPYLPLLDQLTTALEPAWRLPDNASRLYEASLKKVEKVMSKLLKAVLIIGQAALLRKAIVSELAFSSKLDAHLLSCSVGTLDKSVLNDLRAHFRSNSAVPPAAVLVELNKYLETMGATDPYSKIFITMNEPLDKLSALFLLFVLAYMPKLQYDDQCGALKRVGTNPVDGAPLILGLSTIFKQFHPSYTEQFVSYVGQYVRSTISEAKTTDHLPPNVLNVLIFLQHFARVTKLKPSILHTHIPAYVFDAMSL</sequence>
<comment type="caution">
    <text evidence="3">The sequence shown here is derived from an EMBL/GenBank/DDBJ whole genome shotgun (WGS) entry which is preliminary data.</text>
</comment>